<sequence>MSESEWRPMTNIAHECFGCGQHNHQGLKMRFYTNEQQVRSDLVIPGHLRGWSNLAHGGVITTVLDEVMGWAGMYLLNQFLLTRDIKVRFKLPVRIGEPVSVYGFIAEQKNDRQVVLAAELRNAKGQVAAKAEGHFALFSAEKFAAMNIMPTDELERMKGMFSSVQRDSVVAFQAARAAEKALTESADS</sequence>
<name>A0A9X2WCA4_9GAMM</name>
<dbReference type="Gene3D" id="3.10.129.10">
    <property type="entry name" value="Hotdog Thioesterase"/>
    <property type="match status" value="1"/>
</dbReference>
<dbReference type="CDD" id="cd03443">
    <property type="entry name" value="PaaI_thioesterase"/>
    <property type="match status" value="1"/>
</dbReference>
<keyword evidence="3" id="KW-1185">Reference proteome</keyword>
<evidence type="ECO:0000313" key="2">
    <source>
        <dbReference type="EMBL" id="MCT7357793.1"/>
    </source>
</evidence>
<comment type="caution">
    <text evidence="2">The sequence shown here is derived from an EMBL/GenBank/DDBJ whole genome shotgun (WGS) entry which is preliminary data.</text>
</comment>
<dbReference type="EMBL" id="JAOANI010000007">
    <property type="protein sequence ID" value="MCT7357793.1"/>
    <property type="molecule type" value="Genomic_DNA"/>
</dbReference>
<dbReference type="AlphaFoldDB" id="A0A9X2WCA4"/>
<proteinExistence type="predicted"/>
<dbReference type="Proteomes" id="UP001147830">
    <property type="component" value="Unassembled WGS sequence"/>
</dbReference>
<dbReference type="PANTHER" id="PTHR47260:SF1">
    <property type="entry name" value="UPF0644 PROTEIN PB2B4.06"/>
    <property type="match status" value="1"/>
</dbReference>
<protein>
    <submittedName>
        <fullName evidence="2">PaaI family thioesterase</fullName>
    </submittedName>
</protein>
<evidence type="ECO:0000313" key="3">
    <source>
        <dbReference type="Proteomes" id="UP001147830"/>
    </source>
</evidence>
<dbReference type="PANTHER" id="PTHR47260">
    <property type="entry name" value="UPF0644 PROTEIN PB2B4.06"/>
    <property type="match status" value="1"/>
</dbReference>
<dbReference type="RefSeq" id="WP_260974723.1">
    <property type="nucleotide sequence ID" value="NZ_JAOANI010000007.1"/>
</dbReference>
<dbReference type="SUPFAM" id="SSF54637">
    <property type="entry name" value="Thioesterase/thiol ester dehydrase-isomerase"/>
    <property type="match status" value="1"/>
</dbReference>
<organism evidence="2 3">
    <name type="scientific">Thalassolituus pacificus</name>
    <dbReference type="NCBI Taxonomy" id="2975440"/>
    <lineage>
        <taxon>Bacteria</taxon>
        <taxon>Pseudomonadati</taxon>
        <taxon>Pseudomonadota</taxon>
        <taxon>Gammaproteobacteria</taxon>
        <taxon>Oceanospirillales</taxon>
        <taxon>Oceanospirillaceae</taxon>
        <taxon>Thalassolituus</taxon>
    </lineage>
</organism>
<accession>A0A9X2WCA4</accession>
<dbReference type="Pfam" id="PF03061">
    <property type="entry name" value="4HBT"/>
    <property type="match status" value="1"/>
</dbReference>
<gene>
    <name evidence="2" type="ORF">NYR02_02000</name>
</gene>
<reference evidence="2" key="2">
    <citation type="submission" date="2022-08" db="EMBL/GenBank/DDBJ databases">
        <authorList>
            <person name="Dong C."/>
        </authorList>
    </citation>
    <scope>NUCLEOTIDE SEQUENCE</scope>
    <source>
        <strain evidence="2">59MF3M-4</strain>
    </source>
</reference>
<dbReference type="InterPro" id="IPR006683">
    <property type="entry name" value="Thioestr_dom"/>
</dbReference>
<feature type="domain" description="Thioesterase" evidence="1">
    <location>
        <begin position="54"/>
        <end position="128"/>
    </location>
</feature>
<dbReference type="InterPro" id="IPR052061">
    <property type="entry name" value="PTE-AB_protein"/>
</dbReference>
<dbReference type="GO" id="GO:0016790">
    <property type="term" value="F:thiolester hydrolase activity"/>
    <property type="evidence" value="ECO:0007669"/>
    <property type="project" value="UniProtKB-ARBA"/>
</dbReference>
<dbReference type="InterPro" id="IPR029069">
    <property type="entry name" value="HotDog_dom_sf"/>
</dbReference>
<evidence type="ECO:0000259" key="1">
    <source>
        <dbReference type="Pfam" id="PF03061"/>
    </source>
</evidence>
<reference evidence="2" key="1">
    <citation type="journal article" date="2022" name="Front. Microbiol.">
        <title>Genome-based taxonomic rearrangement of Oceanobacter-related bacteria including the description of Thalassolituus hydrocarbonoclasticus sp. nov. and Thalassolituus pacificus sp. nov. and emended description of the genus Thalassolituus.</title>
        <authorList>
            <person name="Dong C."/>
            <person name="Wei L."/>
            <person name="Wang J."/>
            <person name="Lai Q."/>
            <person name="Huang Z."/>
            <person name="Shao Z."/>
        </authorList>
    </citation>
    <scope>NUCLEOTIDE SEQUENCE</scope>
    <source>
        <strain evidence="2">59MF3M-4</strain>
    </source>
</reference>